<evidence type="ECO:0000256" key="3">
    <source>
        <dbReference type="SAM" id="MobiDB-lite"/>
    </source>
</evidence>
<dbReference type="InterPro" id="IPR019398">
    <property type="entry name" value="Pre-rRNA_process_TSR2"/>
</dbReference>
<keyword evidence="2" id="KW-0698">rRNA processing</keyword>
<dbReference type="Pfam" id="PF10273">
    <property type="entry name" value="WGG"/>
    <property type="match status" value="1"/>
</dbReference>
<evidence type="ECO:0000313" key="5">
    <source>
        <dbReference type="Proteomes" id="UP001412067"/>
    </source>
</evidence>
<feature type="compositionally biased region" description="Basic and acidic residues" evidence="3">
    <location>
        <begin position="1"/>
        <end position="22"/>
    </location>
</feature>
<sequence>MESRRARRELPPRRAQTQRRESVFPAEADGGSMDIGGREGMSSAIRPESMKVFREGISLLLSQWSALQMAVRLEWGGCDSRRKCDELALTLLSWFSQSKGIQIILASSRRFLVLSIR</sequence>
<dbReference type="EMBL" id="JBBWWR010000018">
    <property type="protein sequence ID" value="KAK8943681.1"/>
    <property type="molecule type" value="Genomic_DNA"/>
</dbReference>
<comment type="similarity">
    <text evidence="1">Belongs to the TSR2 family.</text>
</comment>
<organism evidence="4 5">
    <name type="scientific">Platanthera guangdongensis</name>
    <dbReference type="NCBI Taxonomy" id="2320717"/>
    <lineage>
        <taxon>Eukaryota</taxon>
        <taxon>Viridiplantae</taxon>
        <taxon>Streptophyta</taxon>
        <taxon>Embryophyta</taxon>
        <taxon>Tracheophyta</taxon>
        <taxon>Spermatophyta</taxon>
        <taxon>Magnoliopsida</taxon>
        <taxon>Liliopsida</taxon>
        <taxon>Asparagales</taxon>
        <taxon>Orchidaceae</taxon>
        <taxon>Orchidoideae</taxon>
        <taxon>Orchideae</taxon>
        <taxon>Orchidinae</taxon>
        <taxon>Platanthera</taxon>
    </lineage>
</organism>
<keyword evidence="5" id="KW-1185">Reference proteome</keyword>
<dbReference type="PANTHER" id="PTHR21250">
    <property type="entry name" value="PRE-RRNA-PROCESSING PROTEIN TSR2 HOMOLOG"/>
    <property type="match status" value="1"/>
</dbReference>
<dbReference type="Proteomes" id="UP001412067">
    <property type="component" value="Unassembled WGS sequence"/>
</dbReference>
<accession>A0ABR2LLV0</accession>
<proteinExistence type="inferred from homology"/>
<protein>
    <submittedName>
        <fullName evidence="4">Uncharacterized protein</fullName>
    </submittedName>
</protein>
<feature type="region of interest" description="Disordered" evidence="3">
    <location>
        <begin position="1"/>
        <end position="41"/>
    </location>
</feature>
<evidence type="ECO:0000313" key="4">
    <source>
        <dbReference type="EMBL" id="KAK8943681.1"/>
    </source>
</evidence>
<gene>
    <name evidence="4" type="ORF">KSP40_PGU006421</name>
</gene>
<evidence type="ECO:0000256" key="2">
    <source>
        <dbReference type="ARBA" id="ARBA00022552"/>
    </source>
</evidence>
<reference evidence="4 5" key="1">
    <citation type="journal article" date="2022" name="Nat. Plants">
        <title>Genomes of leafy and leafless Platanthera orchids illuminate the evolution of mycoheterotrophy.</title>
        <authorList>
            <person name="Li M.H."/>
            <person name="Liu K.W."/>
            <person name="Li Z."/>
            <person name="Lu H.C."/>
            <person name="Ye Q.L."/>
            <person name="Zhang D."/>
            <person name="Wang J.Y."/>
            <person name="Li Y.F."/>
            <person name="Zhong Z.M."/>
            <person name="Liu X."/>
            <person name="Yu X."/>
            <person name="Liu D.K."/>
            <person name="Tu X.D."/>
            <person name="Liu B."/>
            <person name="Hao Y."/>
            <person name="Liao X.Y."/>
            <person name="Jiang Y.T."/>
            <person name="Sun W.H."/>
            <person name="Chen J."/>
            <person name="Chen Y.Q."/>
            <person name="Ai Y."/>
            <person name="Zhai J.W."/>
            <person name="Wu S.S."/>
            <person name="Zhou Z."/>
            <person name="Hsiao Y.Y."/>
            <person name="Wu W.L."/>
            <person name="Chen Y.Y."/>
            <person name="Lin Y.F."/>
            <person name="Hsu J.L."/>
            <person name="Li C.Y."/>
            <person name="Wang Z.W."/>
            <person name="Zhao X."/>
            <person name="Zhong W.Y."/>
            <person name="Ma X.K."/>
            <person name="Ma L."/>
            <person name="Huang J."/>
            <person name="Chen G.Z."/>
            <person name="Huang M.Z."/>
            <person name="Huang L."/>
            <person name="Peng D.H."/>
            <person name="Luo Y.B."/>
            <person name="Zou S.Q."/>
            <person name="Chen S.P."/>
            <person name="Lan S."/>
            <person name="Tsai W.C."/>
            <person name="Van de Peer Y."/>
            <person name="Liu Z.J."/>
        </authorList>
    </citation>
    <scope>NUCLEOTIDE SEQUENCE [LARGE SCALE GENOMIC DNA]</scope>
    <source>
        <strain evidence="4">Lor288</strain>
    </source>
</reference>
<evidence type="ECO:0000256" key="1">
    <source>
        <dbReference type="ARBA" id="ARBA00006524"/>
    </source>
</evidence>
<comment type="caution">
    <text evidence="4">The sequence shown here is derived from an EMBL/GenBank/DDBJ whole genome shotgun (WGS) entry which is preliminary data.</text>
</comment>
<name>A0ABR2LLV0_9ASPA</name>